<dbReference type="GO" id="GO:0003700">
    <property type="term" value="F:DNA-binding transcription factor activity"/>
    <property type="evidence" value="ECO:0007669"/>
    <property type="project" value="TreeGrafter"/>
</dbReference>
<evidence type="ECO:0000256" key="1">
    <source>
        <dbReference type="ARBA" id="ARBA00022491"/>
    </source>
</evidence>
<dbReference type="InterPro" id="IPR004111">
    <property type="entry name" value="Repressor_TetR_C"/>
</dbReference>
<dbReference type="SUPFAM" id="SSF48498">
    <property type="entry name" value="Tetracyclin repressor-like, C-terminal domain"/>
    <property type="match status" value="1"/>
</dbReference>
<organism evidence="7 8">
    <name type="scientific">Kutzneria albida DSM 43870</name>
    <dbReference type="NCBI Taxonomy" id="1449976"/>
    <lineage>
        <taxon>Bacteria</taxon>
        <taxon>Bacillati</taxon>
        <taxon>Actinomycetota</taxon>
        <taxon>Actinomycetes</taxon>
        <taxon>Pseudonocardiales</taxon>
        <taxon>Pseudonocardiaceae</taxon>
        <taxon>Kutzneria</taxon>
    </lineage>
</organism>
<dbReference type="Gene3D" id="1.10.357.10">
    <property type="entry name" value="Tetracycline Repressor, domain 2"/>
    <property type="match status" value="1"/>
</dbReference>
<evidence type="ECO:0000256" key="3">
    <source>
        <dbReference type="ARBA" id="ARBA00023125"/>
    </source>
</evidence>
<dbReference type="AlphaFoldDB" id="W5WKT1"/>
<proteinExistence type="predicted"/>
<evidence type="ECO:0000256" key="2">
    <source>
        <dbReference type="ARBA" id="ARBA00023015"/>
    </source>
</evidence>
<dbReference type="GO" id="GO:0046677">
    <property type="term" value="P:response to antibiotic"/>
    <property type="evidence" value="ECO:0007669"/>
    <property type="project" value="InterPro"/>
</dbReference>
<dbReference type="EMBL" id="CP007155">
    <property type="protein sequence ID" value="AHI01478.1"/>
    <property type="molecule type" value="Genomic_DNA"/>
</dbReference>
<dbReference type="InterPro" id="IPR003012">
    <property type="entry name" value="Tet_transcr_reg_TetR"/>
</dbReference>
<name>W5WKT1_9PSEU</name>
<dbReference type="PANTHER" id="PTHR30055">
    <property type="entry name" value="HTH-TYPE TRANSCRIPTIONAL REGULATOR RUTR"/>
    <property type="match status" value="1"/>
</dbReference>
<protein>
    <recommendedName>
        <fullName evidence="6">HTH tetR-type domain-containing protein</fullName>
    </recommendedName>
</protein>
<dbReference type="GO" id="GO:0045892">
    <property type="term" value="P:negative regulation of DNA-templated transcription"/>
    <property type="evidence" value="ECO:0007669"/>
    <property type="project" value="InterPro"/>
</dbReference>
<dbReference type="PROSITE" id="PS50977">
    <property type="entry name" value="HTH_TETR_2"/>
    <property type="match status" value="1"/>
</dbReference>
<dbReference type="PANTHER" id="PTHR30055:SF151">
    <property type="entry name" value="TRANSCRIPTIONAL REGULATORY PROTEIN"/>
    <property type="match status" value="1"/>
</dbReference>
<sequence length="182" mass="19818">MPVSRRDEVLQAALDLLDEVGLDALTTRRLAERLGVRPGALYRHFDSKRALLEAMVQHLLTSAPETQVAGDWAQQVRAVAGAGRAAMLTRRDGARLLVSHLAPSEAARAGWERFVGVLRGAGLDEPGALLAADTVFSYVNGFTIEEQTRDGFPQTAERRAWRDQVFQAGLELIVAGIRTSLS</sequence>
<dbReference type="Pfam" id="PF02909">
    <property type="entry name" value="TetR_C_1"/>
    <property type="match status" value="1"/>
</dbReference>
<keyword evidence="2" id="KW-0805">Transcription regulation</keyword>
<reference evidence="7 8" key="1">
    <citation type="journal article" date="2014" name="BMC Genomics">
        <title>Complete genome sequence of producer of the glycopeptide antibiotic Aculeximycin Kutzneria albida DSM 43870T, a representative of minor genus of Pseudonocardiaceae.</title>
        <authorList>
            <person name="Rebets Y."/>
            <person name="Tokovenko B."/>
            <person name="Lushchyk I."/>
            <person name="Ruckert C."/>
            <person name="Zaburannyi N."/>
            <person name="Bechthold A."/>
            <person name="Kalinowski J."/>
            <person name="Luzhetskyy A."/>
        </authorList>
    </citation>
    <scope>NUCLEOTIDE SEQUENCE [LARGE SCALE GENOMIC DNA]</scope>
    <source>
        <strain evidence="7">DSM 43870</strain>
    </source>
</reference>
<dbReference type="eggNOG" id="COG1309">
    <property type="taxonomic scope" value="Bacteria"/>
</dbReference>
<evidence type="ECO:0000259" key="6">
    <source>
        <dbReference type="PROSITE" id="PS50977"/>
    </source>
</evidence>
<evidence type="ECO:0000313" key="8">
    <source>
        <dbReference type="Proteomes" id="UP000019225"/>
    </source>
</evidence>
<feature type="DNA-binding region" description="H-T-H motif" evidence="5">
    <location>
        <begin position="26"/>
        <end position="45"/>
    </location>
</feature>
<dbReference type="InterPro" id="IPR009057">
    <property type="entry name" value="Homeodomain-like_sf"/>
</dbReference>
<dbReference type="STRING" id="1449976.KALB_8120"/>
<gene>
    <name evidence="7" type="ORF">KALB_8120</name>
</gene>
<evidence type="ECO:0000256" key="4">
    <source>
        <dbReference type="ARBA" id="ARBA00023163"/>
    </source>
</evidence>
<dbReference type="SUPFAM" id="SSF46689">
    <property type="entry name" value="Homeodomain-like"/>
    <property type="match status" value="1"/>
</dbReference>
<dbReference type="InterPro" id="IPR050109">
    <property type="entry name" value="HTH-type_TetR-like_transc_reg"/>
</dbReference>
<dbReference type="HOGENOM" id="CLU_069543_2_2_11"/>
<keyword evidence="3 5" id="KW-0238">DNA-binding</keyword>
<dbReference type="PRINTS" id="PR00400">
    <property type="entry name" value="TETREPRESSOR"/>
</dbReference>
<dbReference type="Pfam" id="PF00440">
    <property type="entry name" value="TetR_N"/>
    <property type="match status" value="1"/>
</dbReference>
<evidence type="ECO:0000313" key="7">
    <source>
        <dbReference type="EMBL" id="AHI01478.1"/>
    </source>
</evidence>
<keyword evidence="4" id="KW-0804">Transcription</keyword>
<accession>W5WKT1</accession>
<dbReference type="KEGG" id="kal:KALB_8120"/>
<evidence type="ECO:0000256" key="5">
    <source>
        <dbReference type="PROSITE-ProRule" id="PRU00335"/>
    </source>
</evidence>
<dbReference type="InterPro" id="IPR036271">
    <property type="entry name" value="Tet_transcr_reg_TetR-rel_C_sf"/>
</dbReference>
<keyword evidence="1" id="KW-0678">Repressor</keyword>
<dbReference type="PRINTS" id="PR00455">
    <property type="entry name" value="HTHTETR"/>
</dbReference>
<dbReference type="PATRIC" id="fig|1449976.3.peg.8159"/>
<keyword evidence="8" id="KW-1185">Reference proteome</keyword>
<dbReference type="Proteomes" id="UP000019225">
    <property type="component" value="Chromosome"/>
</dbReference>
<dbReference type="InterPro" id="IPR001647">
    <property type="entry name" value="HTH_TetR"/>
</dbReference>
<dbReference type="Gene3D" id="1.10.10.60">
    <property type="entry name" value="Homeodomain-like"/>
    <property type="match status" value="1"/>
</dbReference>
<feature type="domain" description="HTH tetR-type" evidence="6">
    <location>
        <begin position="3"/>
        <end position="63"/>
    </location>
</feature>
<dbReference type="GO" id="GO:0000976">
    <property type="term" value="F:transcription cis-regulatory region binding"/>
    <property type="evidence" value="ECO:0007669"/>
    <property type="project" value="TreeGrafter"/>
</dbReference>